<keyword evidence="12" id="KW-0539">Nucleus</keyword>
<dbReference type="Proteomes" id="UP000094336">
    <property type="component" value="Unassembled WGS sequence"/>
</dbReference>
<dbReference type="GO" id="GO:0005634">
    <property type="term" value="C:nucleus"/>
    <property type="evidence" value="ECO:0007669"/>
    <property type="project" value="UniProtKB-SubCell"/>
</dbReference>
<evidence type="ECO:0000256" key="9">
    <source>
        <dbReference type="ARBA" id="ARBA00023015"/>
    </source>
</evidence>
<feature type="compositionally biased region" description="Polar residues" evidence="14">
    <location>
        <begin position="48"/>
        <end position="57"/>
    </location>
</feature>
<evidence type="ECO:0000256" key="8">
    <source>
        <dbReference type="ARBA" id="ARBA00022895"/>
    </source>
</evidence>
<feature type="region of interest" description="Disordered" evidence="14">
    <location>
        <begin position="106"/>
        <end position="130"/>
    </location>
</feature>
<gene>
    <name evidence="15" type="ORF">BABINDRAFT_159136</name>
</gene>
<evidence type="ECO:0000256" key="12">
    <source>
        <dbReference type="ARBA" id="ARBA00023242"/>
    </source>
</evidence>
<keyword evidence="8" id="KW-0779">Telomere</keyword>
<dbReference type="OrthoDB" id="2288868at2759"/>
<dbReference type="EMBL" id="KV454426">
    <property type="protein sequence ID" value="ODQ82576.1"/>
    <property type="molecule type" value="Genomic_DNA"/>
</dbReference>
<evidence type="ECO:0000256" key="13">
    <source>
        <dbReference type="ARBA" id="ARBA00025393"/>
    </source>
</evidence>
<dbReference type="AlphaFoldDB" id="A0A1E3QY93"/>
<dbReference type="Pfam" id="PF08738">
    <property type="entry name" value="Gon7"/>
    <property type="match status" value="1"/>
</dbReference>
<name>A0A1E3QY93_9ASCO</name>
<comment type="subunit">
    <text evidence="4">Component of the EKC/KEOPS complex composed of at least BUD32, CGI121, GON7, KAE1 and PCC1; the whole complex dimerizes.</text>
</comment>
<proteinExistence type="inferred from homology"/>
<feature type="region of interest" description="Disordered" evidence="14">
    <location>
        <begin position="38"/>
        <end position="60"/>
    </location>
</feature>
<keyword evidence="10" id="KW-0010">Activator</keyword>
<comment type="similarity">
    <text evidence="3">Belongs to the GON7 family.</text>
</comment>
<accession>A0A1E3QY93</accession>
<feature type="compositionally biased region" description="Basic and acidic residues" evidence="14">
    <location>
        <begin position="106"/>
        <end position="121"/>
    </location>
</feature>
<evidence type="ECO:0000256" key="6">
    <source>
        <dbReference type="ARBA" id="ARBA00022454"/>
    </source>
</evidence>
<sequence length="130" mass="14220">MPNLFSLLESENCQIQTQLSSAMPDLIPTATYISPDLKKDFHPGCGPHSTQGTTTGPSDVVADKGAIDKDRPTEASDSTLGELRARLTTLQDQVNVFLTDRMKLGAAKEEDDKDLERRILDDGVDEDDVE</sequence>
<dbReference type="GeneID" id="30145338"/>
<dbReference type="GO" id="GO:0008033">
    <property type="term" value="P:tRNA processing"/>
    <property type="evidence" value="ECO:0007669"/>
    <property type="project" value="UniProtKB-KW"/>
</dbReference>
<keyword evidence="9" id="KW-0805">Transcription regulation</keyword>
<evidence type="ECO:0000313" key="16">
    <source>
        <dbReference type="Proteomes" id="UP000094336"/>
    </source>
</evidence>
<evidence type="ECO:0000256" key="4">
    <source>
        <dbReference type="ARBA" id="ARBA00011534"/>
    </source>
</evidence>
<evidence type="ECO:0000256" key="14">
    <source>
        <dbReference type="SAM" id="MobiDB-lite"/>
    </source>
</evidence>
<evidence type="ECO:0000256" key="1">
    <source>
        <dbReference type="ARBA" id="ARBA00004123"/>
    </source>
</evidence>
<evidence type="ECO:0000256" key="10">
    <source>
        <dbReference type="ARBA" id="ARBA00023159"/>
    </source>
</evidence>
<dbReference type="RefSeq" id="XP_018987904.1">
    <property type="nucleotide sequence ID" value="XM_019127485.1"/>
</dbReference>
<dbReference type="GO" id="GO:0000781">
    <property type="term" value="C:chromosome, telomeric region"/>
    <property type="evidence" value="ECO:0007669"/>
    <property type="project" value="UniProtKB-SubCell"/>
</dbReference>
<comment type="subcellular location">
    <subcellularLocation>
        <location evidence="2">Chromosome</location>
        <location evidence="2">Telomere</location>
    </subcellularLocation>
    <subcellularLocation>
        <location evidence="1">Nucleus</location>
    </subcellularLocation>
</comment>
<evidence type="ECO:0000256" key="7">
    <source>
        <dbReference type="ARBA" id="ARBA00022694"/>
    </source>
</evidence>
<keyword evidence="16" id="KW-1185">Reference proteome</keyword>
<dbReference type="InterPro" id="IPR014849">
    <property type="entry name" value="EKC/KEOPS_Gon7"/>
</dbReference>
<evidence type="ECO:0000256" key="2">
    <source>
        <dbReference type="ARBA" id="ARBA00004574"/>
    </source>
</evidence>
<comment type="function">
    <text evidence="13">Component of the EKC/KEOPS complex that is required for the formation of a threonylcarbamoyl group on adenosine at position 37 (t(6)A37) in tRNAs that read codons beginning with adenine. The complex is probably involved in the transfer of the threonylcarbamoyl moiety of threonylcarbamoyl-AMP (TC-AMP) to the N6 group of A37. GON7 likely plays a supporting role to the catalytic subunit KAE1 in the complex. The EKC/KEOPS complex also promotes both telomere uncapping and telomere elongation. The complex is required for efficient recruitment of transcriptional coactivators.</text>
</comment>
<keyword evidence="7" id="KW-0819">tRNA processing</keyword>
<evidence type="ECO:0000313" key="15">
    <source>
        <dbReference type="EMBL" id="ODQ82576.1"/>
    </source>
</evidence>
<evidence type="ECO:0000256" key="3">
    <source>
        <dbReference type="ARBA" id="ARBA00008529"/>
    </source>
</evidence>
<dbReference type="STRING" id="984486.A0A1E3QY93"/>
<reference evidence="16" key="1">
    <citation type="submission" date="2016-05" db="EMBL/GenBank/DDBJ databases">
        <title>Comparative genomics of biotechnologically important yeasts.</title>
        <authorList>
            <consortium name="DOE Joint Genome Institute"/>
            <person name="Riley R."/>
            <person name="Haridas S."/>
            <person name="Wolfe K.H."/>
            <person name="Lopes M.R."/>
            <person name="Hittinger C.T."/>
            <person name="Goker M."/>
            <person name="Salamov A."/>
            <person name="Wisecaver J."/>
            <person name="Long T.M."/>
            <person name="Aerts A.L."/>
            <person name="Barry K."/>
            <person name="Choi C."/>
            <person name="Clum A."/>
            <person name="Coughlan A.Y."/>
            <person name="Deshpande S."/>
            <person name="Douglass A.P."/>
            <person name="Hanson S.J."/>
            <person name="Klenk H.-P."/>
            <person name="Labutti K."/>
            <person name="Lapidus A."/>
            <person name="Lindquist E."/>
            <person name="Lipzen A."/>
            <person name="Meier-Kolthoff J.P."/>
            <person name="Ohm R.A."/>
            <person name="Otillar R.P."/>
            <person name="Pangilinan J."/>
            <person name="Peng Y."/>
            <person name="Rokas A."/>
            <person name="Rosa C.A."/>
            <person name="Scheuner C."/>
            <person name="Sibirny A.A."/>
            <person name="Slot J.C."/>
            <person name="Stielow J.B."/>
            <person name="Sun H."/>
            <person name="Kurtzman C.P."/>
            <person name="Blackwell M."/>
            <person name="Grigoriev I.V."/>
            <person name="Jeffries T.W."/>
        </authorList>
    </citation>
    <scope>NUCLEOTIDE SEQUENCE [LARGE SCALE GENOMIC DNA]</scope>
    <source>
        <strain evidence="16">NRRL Y-12698</strain>
    </source>
</reference>
<evidence type="ECO:0000256" key="5">
    <source>
        <dbReference type="ARBA" id="ARBA00019746"/>
    </source>
</evidence>
<organism evidence="15 16">
    <name type="scientific">Babjeviella inositovora NRRL Y-12698</name>
    <dbReference type="NCBI Taxonomy" id="984486"/>
    <lineage>
        <taxon>Eukaryota</taxon>
        <taxon>Fungi</taxon>
        <taxon>Dikarya</taxon>
        <taxon>Ascomycota</taxon>
        <taxon>Saccharomycotina</taxon>
        <taxon>Pichiomycetes</taxon>
        <taxon>Serinales incertae sedis</taxon>
        <taxon>Babjeviella</taxon>
    </lineage>
</organism>
<keyword evidence="11" id="KW-0804">Transcription</keyword>
<evidence type="ECO:0000256" key="11">
    <source>
        <dbReference type="ARBA" id="ARBA00023163"/>
    </source>
</evidence>
<protein>
    <recommendedName>
        <fullName evidence="5">EKC/KEOPS complex subunit GON7</fullName>
    </recommendedName>
</protein>
<keyword evidence="6" id="KW-0158">Chromosome</keyword>